<feature type="domain" description="Transcription factor TFIID subunit 8 C-terminal" evidence="9">
    <location>
        <begin position="197"/>
        <end position="245"/>
    </location>
</feature>
<feature type="domain" description="Bromodomain associated" evidence="8">
    <location>
        <begin position="74"/>
        <end position="136"/>
    </location>
</feature>
<evidence type="ECO:0000259" key="9">
    <source>
        <dbReference type="Pfam" id="PF10406"/>
    </source>
</evidence>
<feature type="region of interest" description="Disordered" evidence="7">
    <location>
        <begin position="249"/>
        <end position="328"/>
    </location>
</feature>
<keyword evidence="5" id="KW-0804">Transcription</keyword>
<evidence type="ECO:0000256" key="5">
    <source>
        <dbReference type="ARBA" id="ARBA00023163"/>
    </source>
</evidence>
<dbReference type="InterPro" id="IPR006565">
    <property type="entry name" value="BTP"/>
</dbReference>
<dbReference type="PANTHER" id="PTHR46469">
    <property type="entry name" value="TRANSCRIPTION INITIATION FACTOR TFIID SUBUNIT 8"/>
    <property type="match status" value="1"/>
</dbReference>
<evidence type="ECO:0000313" key="10">
    <source>
        <dbReference type="EMBL" id="KAF1834768.1"/>
    </source>
</evidence>
<evidence type="ECO:0000256" key="2">
    <source>
        <dbReference type="ARBA" id="ARBA00008767"/>
    </source>
</evidence>
<feature type="compositionally biased region" description="Basic and acidic residues" evidence="7">
    <location>
        <begin position="283"/>
        <end position="298"/>
    </location>
</feature>
<dbReference type="CDD" id="cd00076">
    <property type="entry name" value="HFD_SF"/>
    <property type="match status" value="1"/>
</dbReference>
<protein>
    <recommendedName>
        <fullName evidence="3">Transcription initiation factor TFIID subunit 8</fullName>
    </recommendedName>
</protein>
<dbReference type="GO" id="GO:0005669">
    <property type="term" value="C:transcription factor TFIID complex"/>
    <property type="evidence" value="ECO:0007669"/>
    <property type="project" value="InterPro"/>
</dbReference>
<evidence type="ECO:0000256" key="1">
    <source>
        <dbReference type="ARBA" id="ARBA00004123"/>
    </source>
</evidence>
<name>A0A6A5KBS0_9PLEO</name>
<keyword evidence="11" id="KW-1185">Reference proteome</keyword>
<dbReference type="Gene3D" id="1.10.20.10">
    <property type="entry name" value="Histone, subunit A"/>
    <property type="match status" value="1"/>
</dbReference>
<dbReference type="AlphaFoldDB" id="A0A6A5KBS0"/>
<dbReference type="CDD" id="cd08049">
    <property type="entry name" value="TAF8"/>
    <property type="match status" value="1"/>
</dbReference>
<dbReference type="PANTHER" id="PTHR46469:SF1">
    <property type="entry name" value="TRANSCRIPTION INITIATION FACTOR TFIID SUBUNIT 8"/>
    <property type="match status" value="1"/>
</dbReference>
<dbReference type="InterPro" id="IPR037818">
    <property type="entry name" value="TAF8"/>
</dbReference>
<comment type="subcellular location">
    <subcellularLocation>
        <location evidence="1">Nucleus</location>
    </subcellularLocation>
</comment>
<evidence type="ECO:0000256" key="3">
    <source>
        <dbReference type="ARBA" id="ARBA00017307"/>
    </source>
</evidence>
<dbReference type="EMBL" id="ML975297">
    <property type="protein sequence ID" value="KAF1834768.1"/>
    <property type="molecule type" value="Genomic_DNA"/>
</dbReference>
<proteinExistence type="inferred from homology"/>
<dbReference type="InterPro" id="IPR019473">
    <property type="entry name" value="TFIID_su8_C"/>
</dbReference>
<feature type="compositionally biased region" description="Basic residues" evidence="7">
    <location>
        <begin position="257"/>
        <end position="266"/>
    </location>
</feature>
<evidence type="ECO:0000256" key="7">
    <source>
        <dbReference type="SAM" id="MobiDB-lite"/>
    </source>
</evidence>
<evidence type="ECO:0000256" key="4">
    <source>
        <dbReference type="ARBA" id="ARBA00023015"/>
    </source>
</evidence>
<dbReference type="Pfam" id="PF10406">
    <property type="entry name" value="TAF8_C"/>
    <property type="match status" value="1"/>
</dbReference>
<dbReference type="InterPro" id="IPR009072">
    <property type="entry name" value="Histone-fold"/>
</dbReference>
<reference evidence="10" key="1">
    <citation type="submission" date="2020-01" db="EMBL/GenBank/DDBJ databases">
        <authorList>
            <consortium name="DOE Joint Genome Institute"/>
            <person name="Haridas S."/>
            <person name="Albert R."/>
            <person name="Binder M."/>
            <person name="Bloem J."/>
            <person name="Labutti K."/>
            <person name="Salamov A."/>
            <person name="Andreopoulos B."/>
            <person name="Baker S.E."/>
            <person name="Barry K."/>
            <person name="Bills G."/>
            <person name="Bluhm B.H."/>
            <person name="Cannon C."/>
            <person name="Castanera R."/>
            <person name="Culley D.E."/>
            <person name="Daum C."/>
            <person name="Ezra D."/>
            <person name="Gonzalez J.B."/>
            <person name="Henrissat B."/>
            <person name="Kuo A."/>
            <person name="Liang C."/>
            <person name="Lipzen A."/>
            <person name="Lutzoni F."/>
            <person name="Magnuson J."/>
            <person name="Mondo S."/>
            <person name="Nolan M."/>
            <person name="Ohm R."/>
            <person name="Pangilinan J."/>
            <person name="Park H.-J."/>
            <person name="Ramirez L."/>
            <person name="Alfaro M."/>
            <person name="Sun H."/>
            <person name="Tritt A."/>
            <person name="Yoshinaga Y."/>
            <person name="Zwiers L.-H."/>
            <person name="Turgeon B.G."/>
            <person name="Goodwin S.B."/>
            <person name="Spatafora J.W."/>
            <person name="Crous P.W."/>
            <person name="Grigoriev I.V."/>
        </authorList>
    </citation>
    <scope>NUCLEOTIDE SEQUENCE</scope>
    <source>
        <strain evidence="10">P77</strain>
    </source>
</reference>
<feature type="compositionally biased region" description="Basic and acidic residues" evidence="7">
    <location>
        <begin position="218"/>
        <end position="227"/>
    </location>
</feature>
<feature type="compositionally biased region" description="Pro residues" evidence="7">
    <location>
        <begin position="165"/>
        <end position="177"/>
    </location>
</feature>
<keyword evidence="4" id="KW-0805">Transcription regulation</keyword>
<evidence type="ECO:0000313" key="11">
    <source>
        <dbReference type="Proteomes" id="UP000800040"/>
    </source>
</evidence>
<feature type="region of interest" description="Disordered" evidence="7">
    <location>
        <begin position="148"/>
        <end position="227"/>
    </location>
</feature>
<evidence type="ECO:0000259" key="8">
    <source>
        <dbReference type="Pfam" id="PF07524"/>
    </source>
</evidence>
<gene>
    <name evidence="10" type="ORF">BDW02DRAFT_568735</name>
</gene>
<dbReference type="GO" id="GO:0006367">
    <property type="term" value="P:transcription initiation at RNA polymerase II promoter"/>
    <property type="evidence" value="ECO:0007669"/>
    <property type="project" value="TreeGrafter"/>
</dbReference>
<organism evidence="10 11">
    <name type="scientific">Decorospora gaudefroyi</name>
    <dbReference type="NCBI Taxonomy" id="184978"/>
    <lineage>
        <taxon>Eukaryota</taxon>
        <taxon>Fungi</taxon>
        <taxon>Dikarya</taxon>
        <taxon>Ascomycota</taxon>
        <taxon>Pezizomycotina</taxon>
        <taxon>Dothideomycetes</taxon>
        <taxon>Pleosporomycetidae</taxon>
        <taxon>Pleosporales</taxon>
        <taxon>Pleosporineae</taxon>
        <taxon>Pleosporaceae</taxon>
        <taxon>Decorospora</taxon>
    </lineage>
</organism>
<dbReference type="OrthoDB" id="2193813at2759"/>
<accession>A0A6A5KBS0</accession>
<dbReference type="Pfam" id="PF07524">
    <property type="entry name" value="Bromo_TP"/>
    <property type="match status" value="1"/>
</dbReference>
<dbReference type="Proteomes" id="UP000800040">
    <property type="component" value="Unassembled WGS sequence"/>
</dbReference>
<sequence length="346" mass="39347">MPGIILPSGASTVGAIAGMKRAHVAETAPTYGEPHPKKRRVLRQLHHTQPIQYIVDPISTELDGYGDNKDFFDEQLRRAIAIQCRGIGFESARPDALEEFRGLVDSYMNNFLAQVRTSMISARRTETVAHDWIYALASSNFRGSAPLDQHLDLGEIPPSLLQPHLEPPAPPEAPPPDTESLLGPALSGKADKDTRPYIPKHFPAFPSKHTYKSTPVFTHRENDPRKIREKATEEGVLAEQSLRKLMAAQKASLQKRNVGRRKRSKRMKESDMLWQEAMTDLLSEEKEREKEDERRLAQMEEDDEDDWNMPRDAPARQPTSDRNINLEEGVHVNYEQKYWRKSARGV</sequence>
<dbReference type="GO" id="GO:0046982">
    <property type="term" value="F:protein heterodimerization activity"/>
    <property type="evidence" value="ECO:0007669"/>
    <property type="project" value="InterPro"/>
</dbReference>
<keyword evidence="6" id="KW-0539">Nucleus</keyword>
<comment type="similarity">
    <text evidence="2">Belongs to the TAF8 family.</text>
</comment>
<evidence type="ECO:0000256" key="6">
    <source>
        <dbReference type="ARBA" id="ARBA00023242"/>
    </source>
</evidence>